<protein>
    <submittedName>
        <fullName evidence="2">Predicted glycosyltransferase</fullName>
    </submittedName>
</protein>
<sequence>MAAAADPRALLEQVTLIMVTHHSAHCLAPLAGALAALPHLIVVDNASADGTRAELARTLPQALVLASPSNLGFGGANNLALERVQTPYALLFNPDCALTEAAVLALMQAAQRWPEAALLVPQLLDARGRPTLNYGWPRHLWAPSGPAADAPCCVGAACGAVMLLRLAALRPIGFFDTGFFLYYEDDDLCARLLAARLPIVLEPAIRIAHHSRGSTRSPTPWRSEYARGLHHAQSKLRYLAKYAGVPAAQRKRQRALVLALAALLLRLLLPAPRLVARALGRLAGLWRWRADGFVKAPEPHPAP</sequence>
<dbReference type="AlphaFoldDB" id="A0A060NU93"/>
<dbReference type="Pfam" id="PF00535">
    <property type="entry name" value="Glycos_transf_2"/>
    <property type="match status" value="1"/>
</dbReference>
<gene>
    <name evidence="2" type="ORF">SMCB_0241</name>
</gene>
<dbReference type="EMBL" id="AP014569">
    <property type="protein sequence ID" value="BAO82469.1"/>
    <property type="molecule type" value="Genomic_DNA"/>
</dbReference>
<organism evidence="2 3">
    <name type="scientific">Serpentinimonas maccroryi</name>
    <dbReference type="NCBI Taxonomy" id="1458426"/>
    <lineage>
        <taxon>Bacteria</taxon>
        <taxon>Pseudomonadati</taxon>
        <taxon>Pseudomonadota</taxon>
        <taxon>Betaproteobacteria</taxon>
        <taxon>Burkholderiales</taxon>
        <taxon>Comamonadaceae</taxon>
        <taxon>Serpentinimonas</taxon>
    </lineage>
</organism>
<keyword evidence="2" id="KW-0808">Transferase</keyword>
<evidence type="ECO:0000313" key="3">
    <source>
        <dbReference type="Proteomes" id="UP000066014"/>
    </source>
</evidence>
<proteinExistence type="predicted"/>
<dbReference type="InterPro" id="IPR001173">
    <property type="entry name" value="Glyco_trans_2-like"/>
</dbReference>
<dbReference type="Gene3D" id="3.90.550.10">
    <property type="entry name" value="Spore Coat Polysaccharide Biosynthesis Protein SpsA, Chain A"/>
    <property type="match status" value="1"/>
</dbReference>
<reference evidence="2 3" key="1">
    <citation type="journal article" date="2014" name="Nat. Commun.">
        <title>Physiological and genomic features of highly alkaliphilic hydrogen-utilizing Betaproteobacteria from a continental serpentinizing site.</title>
        <authorList>
            <person name="Suzuki S."/>
            <person name="Kuenen J.G."/>
            <person name="Schipper K."/>
            <person name="van der Velde S."/>
            <person name="Ishii S."/>
            <person name="Wu A."/>
            <person name="Sorokin D.Y."/>
            <person name="Tenney A."/>
            <person name="Meng X.Y."/>
            <person name="Morrill P.L."/>
            <person name="Kamagata Y."/>
            <person name="Muyzer G."/>
            <person name="Nealson K.H."/>
        </authorList>
    </citation>
    <scope>NUCLEOTIDE SEQUENCE [LARGE SCALE GENOMIC DNA]</scope>
    <source>
        <strain evidence="2 3">B1</strain>
    </source>
</reference>
<dbReference type="Proteomes" id="UP000066014">
    <property type="component" value="Chromosome"/>
</dbReference>
<dbReference type="CDD" id="cd04186">
    <property type="entry name" value="GT_2_like_c"/>
    <property type="match status" value="1"/>
</dbReference>
<dbReference type="HOGENOM" id="CLU_023845_0_2_4"/>
<evidence type="ECO:0000313" key="2">
    <source>
        <dbReference type="EMBL" id="BAO82469.1"/>
    </source>
</evidence>
<dbReference type="OrthoDB" id="9771846at2"/>
<dbReference type="GO" id="GO:0016740">
    <property type="term" value="F:transferase activity"/>
    <property type="evidence" value="ECO:0007669"/>
    <property type="project" value="UniProtKB-KW"/>
</dbReference>
<name>A0A060NU93_9BURK</name>
<dbReference type="InterPro" id="IPR029044">
    <property type="entry name" value="Nucleotide-diphossugar_trans"/>
</dbReference>
<evidence type="ECO:0000259" key="1">
    <source>
        <dbReference type="Pfam" id="PF00535"/>
    </source>
</evidence>
<dbReference type="PANTHER" id="PTHR43179:SF7">
    <property type="entry name" value="RHAMNOSYLTRANSFERASE WBBL"/>
    <property type="match status" value="1"/>
</dbReference>
<dbReference type="RefSeq" id="WP_045534464.1">
    <property type="nucleotide sequence ID" value="NZ_AP014569.1"/>
</dbReference>
<dbReference type="SUPFAM" id="SSF53448">
    <property type="entry name" value="Nucleotide-diphospho-sugar transferases"/>
    <property type="match status" value="1"/>
</dbReference>
<dbReference type="PANTHER" id="PTHR43179">
    <property type="entry name" value="RHAMNOSYLTRANSFERASE WBBL"/>
    <property type="match status" value="1"/>
</dbReference>
<keyword evidence="3" id="KW-1185">Reference proteome</keyword>
<feature type="domain" description="Glycosyltransferase 2-like" evidence="1">
    <location>
        <begin position="16"/>
        <end position="116"/>
    </location>
</feature>
<dbReference type="KEGG" id="cbab:SMCB_0241"/>
<accession>A0A060NU93</accession>
<dbReference type="STRING" id="1458426.SMCB_0241"/>